<evidence type="ECO:0000313" key="2">
    <source>
        <dbReference type="Proteomes" id="UP000185491"/>
    </source>
</evidence>
<dbReference type="EMBL" id="CP009249">
    <property type="protein sequence ID" value="APT92992.1"/>
    <property type="molecule type" value="Genomic_DNA"/>
</dbReference>
<dbReference type="Proteomes" id="UP000185491">
    <property type="component" value="Chromosome"/>
</dbReference>
<name>A0A1L7D4Z1_9CORY</name>
<dbReference type="AlphaFoldDB" id="A0A1L7D4Z1"/>
<proteinExistence type="predicted"/>
<reference evidence="1 2" key="1">
    <citation type="submission" date="2014-08" db="EMBL/GenBank/DDBJ databases">
        <title>Complete genome sequence of Corynebacterium phocae M408/89/1(T)(=DSM 44612(T)), isolated from the common seal (Phoca vitulina).</title>
        <authorList>
            <person name="Ruckert C."/>
            <person name="Albersmeier A."/>
            <person name="Winkler A."/>
            <person name="Kalinowski J."/>
        </authorList>
    </citation>
    <scope>NUCLEOTIDE SEQUENCE [LARGE SCALE GENOMIC DNA]</scope>
    <source>
        <strain evidence="1 2">M408/89/1</strain>
    </source>
</reference>
<keyword evidence="2" id="KW-1185">Reference proteome</keyword>
<sequence length="181" mass="21038">MLYSTFNLRETGFNQQFHRIFCCCKKEGSGFTLVIIDKKSTLISSSRIFGVPQNLNAQLICYLIRNIATRTEDFLSRKRRLVRAKLRHRPGIPHARLLIITVFNSLGTGFLNGPAKGHRFRFCTRTARSATRGDAYPHSRYSYRQNKSFQKFLPRVINKSRHIALPMQTVDMRLPNIMPYK</sequence>
<evidence type="ECO:0000313" key="1">
    <source>
        <dbReference type="EMBL" id="APT92992.1"/>
    </source>
</evidence>
<protein>
    <submittedName>
        <fullName evidence="1">Uncharacterized protein</fullName>
    </submittedName>
</protein>
<gene>
    <name evidence="1" type="ORF">CPHO_08935</name>
</gene>
<organism evidence="1 2">
    <name type="scientific">Corynebacterium phocae</name>
    <dbReference type="NCBI Taxonomy" id="161895"/>
    <lineage>
        <taxon>Bacteria</taxon>
        <taxon>Bacillati</taxon>
        <taxon>Actinomycetota</taxon>
        <taxon>Actinomycetes</taxon>
        <taxon>Mycobacteriales</taxon>
        <taxon>Corynebacteriaceae</taxon>
        <taxon>Corynebacterium</taxon>
    </lineage>
</organism>
<dbReference type="KEGG" id="cpho:CPHO_08935"/>
<accession>A0A1L7D4Z1</accession>